<sequence length="752" mass="83139">MSNICVCYTRVFYLELQVSKRRVSIAHVSLLASGCRCIPHLSRVSSSRPMTLTSRLLRNQKPRVLVVGGGPVGLATAFMLEKLYNVPTRVVERQRSPTSHPQAHFINLRTMEVLYASMPEFHDRLLAQAAPSALWRDYIYCTGVGKAREFARVDQFGPCIPRDTVEQATATGDSLRDSLASLSPTQFLHFPQNRFESMLGEFLAENDVHVERGVEMEGLKLSTDGSATPEVTLRHLDTNTLETESYDYIVGADGAHSLVRQLCGIDMAGTRNLQSIANVHFTSKALSEAARENPAMLYFVFNKDVVGILIAHDLNRGEWVFQIPFFPPQESIPWDFSTAQCKEIVRHILPKNVKVSDDDINILSAGQWRMGARVAQHYDAGQQRVFLVGDAAHQFPPAGGFGMNTGLQDAHNLVWKLALAIQTKSEDAPSCIDNQALLKSYGRERQLIAKTNTQFSLSNVARTMKIPRALNVSHDNAQTLAKIINSAPMQLLPLRAQREIAQRVMRVGKLPLGLLDEAKDAGGAGSALGNHMRSSVQDIVTRRKTLGMMFYHFDIGFSYDAPSWAARAKQLMQDSALDQSVEFRTEVGDGNGIIYSPTFRVGERFPHFWCTSKNVKVSTHDMMRQAVENAGDARNVQFVLVVSARDVSKVISSCSASLAVSKHVTLVVLHSSTDGDSTVIDEAEKSSSFSSVVSWDVINDESNRAWSSFMETNAAALVRPDGHVGALWKVDELDTLSDVILTQSMQQAVQLS</sequence>
<comment type="caution">
    <text evidence="4">The sequence shown here is derived from an EMBL/GenBank/DDBJ whole genome shotgun (WGS) entry which is preliminary data.</text>
</comment>
<organism evidence="4 5">
    <name type="scientific">Phytophthora citrophthora</name>
    <dbReference type="NCBI Taxonomy" id="4793"/>
    <lineage>
        <taxon>Eukaryota</taxon>
        <taxon>Sar</taxon>
        <taxon>Stramenopiles</taxon>
        <taxon>Oomycota</taxon>
        <taxon>Peronosporomycetes</taxon>
        <taxon>Peronosporales</taxon>
        <taxon>Peronosporaceae</taxon>
        <taxon>Phytophthora</taxon>
    </lineage>
</organism>
<keyword evidence="5" id="KW-1185">Reference proteome</keyword>
<dbReference type="PANTHER" id="PTHR43004:SF6">
    <property type="entry name" value="FAD_NAD(P)-BINDING OXIDOREDUCTASE FAMILY PROTEIN"/>
    <property type="match status" value="1"/>
</dbReference>
<gene>
    <name evidence="4" type="ORF">P3T76_009175</name>
</gene>
<dbReference type="PANTHER" id="PTHR43004">
    <property type="entry name" value="TRK SYSTEM POTASSIUM UPTAKE PROTEIN"/>
    <property type="match status" value="1"/>
</dbReference>
<dbReference type="Gene3D" id="3.30.9.10">
    <property type="entry name" value="D-Amino Acid Oxidase, subunit A, domain 2"/>
    <property type="match status" value="1"/>
</dbReference>
<dbReference type="Gene3D" id="3.50.50.60">
    <property type="entry name" value="FAD/NAD(P)-binding domain"/>
    <property type="match status" value="1"/>
</dbReference>
<accession>A0AAD9GGK0</accession>
<reference evidence="4" key="1">
    <citation type="submission" date="2023-08" db="EMBL/GenBank/DDBJ databases">
        <title>Reference Genome Resource for the Citrus Pathogen Phytophthora citrophthora.</title>
        <authorList>
            <person name="Moller H."/>
            <person name="Coetzee B."/>
            <person name="Rose L.J."/>
            <person name="Van Niekerk J.M."/>
        </authorList>
    </citation>
    <scope>NUCLEOTIDE SEQUENCE</scope>
    <source>
        <strain evidence="4">STE-U-9442</strain>
    </source>
</reference>
<proteinExistence type="predicted"/>
<dbReference type="Proteomes" id="UP001259832">
    <property type="component" value="Unassembled WGS sequence"/>
</dbReference>
<dbReference type="InterPro" id="IPR050641">
    <property type="entry name" value="RIFMO-like"/>
</dbReference>
<dbReference type="EMBL" id="JASMQC010000018">
    <property type="protein sequence ID" value="KAK1938025.1"/>
    <property type="molecule type" value="Genomic_DNA"/>
</dbReference>
<keyword evidence="2" id="KW-0274">FAD</keyword>
<dbReference type="SUPFAM" id="SSF51905">
    <property type="entry name" value="FAD/NAD(P)-binding domain"/>
    <property type="match status" value="1"/>
</dbReference>
<dbReference type="GO" id="GO:0005739">
    <property type="term" value="C:mitochondrion"/>
    <property type="evidence" value="ECO:0007669"/>
    <property type="project" value="TreeGrafter"/>
</dbReference>
<evidence type="ECO:0000256" key="2">
    <source>
        <dbReference type="ARBA" id="ARBA00022827"/>
    </source>
</evidence>
<dbReference type="GO" id="GO:0006744">
    <property type="term" value="P:ubiquinone biosynthetic process"/>
    <property type="evidence" value="ECO:0007669"/>
    <property type="project" value="TreeGrafter"/>
</dbReference>
<dbReference type="InterPro" id="IPR002938">
    <property type="entry name" value="FAD-bd"/>
</dbReference>
<dbReference type="Pfam" id="PF01494">
    <property type="entry name" value="FAD_binding_3"/>
    <property type="match status" value="1"/>
</dbReference>
<dbReference type="AlphaFoldDB" id="A0AAD9GGK0"/>
<dbReference type="Gene3D" id="3.40.30.120">
    <property type="match status" value="1"/>
</dbReference>
<evidence type="ECO:0000313" key="4">
    <source>
        <dbReference type="EMBL" id="KAK1938025.1"/>
    </source>
</evidence>
<dbReference type="GO" id="GO:0071949">
    <property type="term" value="F:FAD binding"/>
    <property type="evidence" value="ECO:0007669"/>
    <property type="project" value="InterPro"/>
</dbReference>
<evidence type="ECO:0000313" key="5">
    <source>
        <dbReference type="Proteomes" id="UP001259832"/>
    </source>
</evidence>
<dbReference type="InterPro" id="IPR036188">
    <property type="entry name" value="FAD/NAD-bd_sf"/>
</dbReference>
<name>A0AAD9GGK0_9STRA</name>
<protein>
    <submittedName>
        <fullName evidence="4">Polyketide hydroxylase</fullName>
    </submittedName>
</protein>
<keyword evidence="1" id="KW-0285">Flavoprotein</keyword>
<evidence type="ECO:0000259" key="3">
    <source>
        <dbReference type="Pfam" id="PF01494"/>
    </source>
</evidence>
<evidence type="ECO:0000256" key="1">
    <source>
        <dbReference type="ARBA" id="ARBA00022630"/>
    </source>
</evidence>
<dbReference type="GO" id="GO:0016709">
    <property type="term" value="F:oxidoreductase activity, acting on paired donors, with incorporation or reduction of molecular oxygen, NAD(P)H as one donor, and incorporation of one atom of oxygen"/>
    <property type="evidence" value="ECO:0007669"/>
    <property type="project" value="UniProtKB-ARBA"/>
</dbReference>
<dbReference type="PRINTS" id="PR00420">
    <property type="entry name" value="RNGMNOXGNASE"/>
</dbReference>
<feature type="domain" description="FAD-binding" evidence="3">
    <location>
        <begin position="63"/>
        <end position="456"/>
    </location>
</feature>